<dbReference type="Proteomes" id="UP000228934">
    <property type="component" value="Unassembled WGS sequence"/>
</dbReference>
<gene>
    <name evidence="2" type="ORF">AB205_0018120</name>
</gene>
<feature type="transmembrane region" description="Helical" evidence="1">
    <location>
        <begin position="32"/>
        <end position="54"/>
    </location>
</feature>
<keyword evidence="3" id="KW-1185">Reference proteome</keyword>
<keyword evidence="1" id="KW-1133">Transmembrane helix</keyword>
<proteinExistence type="predicted"/>
<evidence type="ECO:0000313" key="3">
    <source>
        <dbReference type="Proteomes" id="UP000228934"/>
    </source>
</evidence>
<sequence length="93" mass="11034">MRVVQSDYTVYKISFTWHISNYKAREVKESTFFYMIEVCPAWWCTLSITLIVVQDFDLLIISNRKCLHFADCSVDLWTVLCLWNAVPMGPREF</sequence>
<dbReference type="OrthoDB" id="24630at2759"/>
<organism evidence="2 3">
    <name type="scientific">Aquarana catesbeiana</name>
    <name type="common">American bullfrog</name>
    <name type="synonym">Rana catesbeiana</name>
    <dbReference type="NCBI Taxonomy" id="8400"/>
    <lineage>
        <taxon>Eukaryota</taxon>
        <taxon>Metazoa</taxon>
        <taxon>Chordata</taxon>
        <taxon>Craniata</taxon>
        <taxon>Vertebrata</taxon>
        <taxon>Euteleostomi</taxon>
        <taxon>Amphibia</taxon>
        <taxon>Batrachia</taxon>
        <taxon>Anura</taxon>
        <taxon>Neobatrachia</taxon>
        <taxon>Ranoidea</taxon>
        <taxon>Ranidae</taxon>
        <taxon>Aquarana</taxon>
    </lineage>
</organism>
<accession>A0A2G9RAD1</accession>
<evidence type="ECO:0000256" key="1">
    <source>
        <dbReference type="SAM" id="Phobius"/>
    </source>
</evidence>
<keyword evidence="1" id="KW-0472">Membrane</keyword>
<protein>
    <submittedName>
        <fullName evidence="2">Uncharacterized protein</fullName>
    </submittedName>
</protein>
<name>A0A2G9RAD1_AQUCT</name>
<dbReference type="AlphaFoldDB" id="A0A2G9RAD1"/>
<reference evidence="3" key="1">
    <citation type="journal article" date="2017" name="Nat. Commun.">
        <title>The North American bullfrog draft genome provides insight into hormonal regulation of long noncoding RNA.</title>
        <authorList>
            <person name="Hammond S.A."/>
            <person name="Warren R.L."/>
            <person name="Vandervalk B.P."/>
            <person name="Kucuk E."/>
            <person name="Khan H."/>
            <person name="Gibb E.A."/>
            <person name="Pandoh P."/>
            <person name="Kirk H."/>
            <person name="Zhao Y."/>
            <person name="Jones M."/>
            <person name="Mungall A.J."/>
            <person name="Coope R."/>
            <person name="Pleasance S."/>
            <person name="Moore R.A."/>
            <person name="Holt R.A."/>
            <person name="Round J.M."/>
            <person name="Ohora S."/>
            <person name="Walle B.V."/>
            <person name="Veldhoen N."/>
            <person name="Helbing C.C."/>
            <person name="Birol I."/>
        </authorList>
    </citation>
    <scope>NUCLEOTIDE SEQUENCE [LARGE SCALE GENOMIC DNA]</scope>
</reference>
<dbReference type="EMBL" id="KV957054">
    <property type="protein sequence ID" value="PIO24826.1"/>
    <property type="molecule type" value="Genomic_DNA"/>
</dbReference>
<keyword evidence="1" id="KW-0812">Transmembrane</keyword>
<evidence type="ECO:0000313" key="2">
    <source>
        <dbReference type="EMBL" id="PIO24826.1"/>
    </source>
</evidence>